<evidence type="ECO:0000313" key="2">
    <source>
        <dbReference type="EMBL" id="CAB4241047.1"/>
    </source>
</evidence>
<dbReference type="EMBL" id="LR797817">
    <property type="protein sequence ID" value="CAB4241047.1"/>
    <property type="molecule type" value="Genomic_DNA"/>
</dbReference>
<accession>A0A6J5TA58</accession>
<sequence length="87" mass="9796">MQIDPNDTTAKHFIYYFAWFWSVTSVVYFFCVTFISLPEGGRDFANIILGFLLGTAVATIISFFYGSSKSSKDKTDAMMKVEDAKPV</sequence>
<keyword evidence="1" id="KW-1133">Transmembrane helix</keyword>
<evidence type="ECO:0000256" key="1">
    <source>
        <dbReference type="SAM" id="Phobius"/>
    </source>
</evidence>
<gene>
    <name evidence="2" type="ORF">UFOVP24_43</name>
</gene>
<organism evidence="2">
    <name type="scientific">uncultured Caudovirales phage</name>
    <dbReference type="NCBI Taxonomy" id="2100421"/>
    <lineage>
        <taxon>Viruses</taxon>
        <taxon>Duplodnaviria</taxon>
        <taxon>Heunggongvirae</taxon>
        <taxon>Uroviricota</taxon>
        <taxon>Caudoviricetes</taxon>
        <taxon>Peduoviridae</taxon>
        <taxon>Maltschvirus</taxon>
        <taxon>Maltschvirus maltsch</taxon>
    </lineage>
</organism>
<protein>
    <submittedName>
        <fullName evidence="2">Uncharacterized protein</fullName>
    </submittedName>
</protein>
<proteinExistence type="predicted"/>
<keyword evidence="1" id="KW-0472">Membrane</keyword>
<keyword evidence="1" id="KW-0812">Transmembrane</keyword>
<feature type="transmembrane region" description="Helical" evidence="1">
    <location>
        <begin position="12"/>
        <end position="38"/>
    </location>
</feature>
<feature type="transmembrane region" description="Helical" evidence="1">
    <location>
        <begin position="44"/>
        <end position="65"/>
    </location>
</feature>
<reference evidence="2" key="1">
    <citation type="submission" date="2020-05" db="EMBL/GenBank/DDBJ databases">
        <authorList>
            <person name="Chiriac C."/>
            <person name="Salcher M."/>
            <person name="Ghai R."/>
            <person name="Kavagutti S V."/>
        </authorList>
    </citation>
    <scope>NUCLEOTIDE SEQUENCE</scope>
</reference>
<name>A0A6J5TA58_9CAUD</name>